<evidence type="ECO:0000256" key="2">
    <source>
        <dbReference type="ARBA" id="ARBA00022475"/>
    </source>
</evidence>
<keyword evidence="3 6" id="KW-0812">Transmembrane</keyword>
<feature type="transmembrane region" description="Helical" evidence="6">
    <location>
        <begin position="338"/>
        <end position="357"/>
    </location>
</feature>
<dbReference type="InterPro" id="IPR003838">
    <property type="entry name" value="ABC3_permease_C"/>
</dbReference>
<reference evidence="9 10" key="1">
    <citation type="submission" date="2021-05" db="EMBL/GenBank/DDBJ databases">
        <title>A Polyphasic approach of four new species of the genus Ohtaekwangia: Ohtaekwangia histidinii sp. nov., Ohtaekwangia cretensis sp. nov., Ohtaekwangia indiensis sp. nov., Ohtaekwangia reichenbachii sp. nov. from diverse environment.</title>
        <authorList>
            <person name="Octaviana S."/>
        </authorList>
    </citation>
    <scope>NUCLEOTIDE SEQUENCE [LARGE SCALE GENOMIC DNA]</scope>
    <source>
        <strain evidence="9 10">PWU4</strain>
    </source>
</reference>
<dbReference type="AlphaFoldDB" id="A0AAP2DNS0"/>
<sequence length="793" mass="86862">MIKNYILISFRNLRKHFPYALINISGLGLGLATCLLLVTWITHELSYDRFHTKADRIYRGSLEYGFGGRVSRIAVSPTALLPAMLTLPEAETGVRVYNPSARNAFVVKYGEKLFLENDFYAADSTFFDVFTHELVQGDAGRALADPYTVVITESMARKYFGNEDAIGKTLLVNNVQDYTVTGVVKDVPSNSLLQFDFVASFHSMPPGRTEPSWWSANYQTFVVLQPNADLQALADKTNNIVKEAVGSDVSGGNYVKYNFTPLTDLYLKSDFYGEPEVVSDIRYVYIFTAIAILVLVIACINYVNLSTARATDRAREVGVRKIVGALRNQLFVQFIGESLLITTFAFCFAYMLALLMLPLFNELTGKTFSAAILFEPSFAALSIVALVAIAMASGAYPALAIASFKPVSVLKGNFRTSGRGIWLRKSLVVIQFGISVVLITGTLIIVRQLDFIQGKKLGYDRENTIILSLDAETNKAFESLSTELLRSGAAVHVGRGSESPVNILGGYSITTDDSQGINTTGLVADEGYIPAMGIEIIAGRNFTKADLERAQKDTAYVFILNESALTALYIDANDAIGMPVTIGERRGEIVGVVRDFHFASLHENIGPLAIFPEQQFNKVFIRMPQGDVAANLDKIRSICASVIPHRPFDFEFLDQQYSALYANEQRMGTVFIIFATLAIIIACLGLLGLVSFSAAQKTKEIGIRKVLGATAGSIVVLITKDFTKLVLIAIALGLPLAYWAMSQWLDDFAYKTDIGIWPTVIASSICITIALGTAGYQAIKAALVDPARTLRNE</sequence>
<dbReference type="Pfam" id="PF12704">
    <property type="entry name" value="MacB_PCD"/>
    <property type="match status" value="2"/>
</dbReference>
<gene>
    <name evidence="9" type="ORF">KK083_18165</name>
</gene>
<protein>
    <submittedName>
        <fullName evidence="9">ABC transporter permease</fullName>
    </submittedName>
</protein>
<feature type="domain" description="ABC3 transporter permease C-terminal" evidence="7">
    <location>
        <begin position="672"/>
        <end position="782"/>
    </location>
</feature>
<accession>A0AAP2DNS0</accession>
<proteinExistence type="predicted"/>
<dbReference type="RefSeq" id="WP_254165672.1">
    <property type="nucleotide sequence ID" value="NZ_JAHESF010000018.1"/>
</dbReference>
<evidence type="ECO:0000256" key="1">
    <source>
        <dbReference type="ARBA" id="ARBA00004651"/>
    </source>
</evidence>
<feature type="transmembrane region" description="Helical" evidence="6">
    <location>
        <begin position="670"/>
        <end position="695"/>
    </location>
</feature>
<keyword evidence="10" id="KW-1185">Reference proteome</keyword>
<feature type="transmembrane region" description="Helical" evidence="6">
    <location>
        <begin position="378"/>
        <end position="402"/>
    </location>
</feature>
<evidence type="ECO:0000313" key="9">
    <source>
        <dbReference type="EMBL" id="MBT1698824.1"/>
    </source>
</evidence>
<dbReference type="PANTHER" id="PTHR30572:SF18">
    <property type="entry name" value="ABC-TYPE MACROLIDE FAMILY EXPORT SYSTEM PERMEASE COMPONENT 2"/>
    <property type="match status" value="1"/>
</dbReference>
<keyword evidence="4 6" id="KW-1133">Transmembrane helix</keyword>
<organism evidence="9 10">
    <name type="scientific">Chryseosolibacter histidini</name>
    <dbReference type="NCBI Taxonomy" id="2782349"/>
    <lineage>
        <taxon>Bacteria</taxon>
        <taxon>Pseudomonadati</taxon>
        <taxon>Bacteroidota</taxon>
        <taxon>Cytophagia</taxon>
        <taxon>Cytophagales</taxon>
        <taxon>Chryseotaleaceae</taxon>
        <taxon>Chryseosolibacter</taxon>
    </lineage>
</organism>
<keyword evidence="2" id="KW-1003">Cell membrane</keyword>
<dbReference type="PANTHER" id="PTHR30572">
    <property type="entry name" value="MEMBRANE COMPONENT OF TRANSPORTER-RELATED"/>
    <property type="match status" value="1"/>
</dbReference>
<feature type="domain" description="MacB-like periplasmic core" evidence="8">
    <location>
        <begin position="462"/>
        <end position="625"/>
    </location>
</feature>
<feature type="transmembrane region" description="Helical" evidence="6">
    <location>
        <begin position="754"/>
        <end position="779"/>
    </location>
</feature>
<keyword evidence="5 6" id="KW-0472">Membrane</keyword>
<comment type="caution">
    <text evidence="9">The sequence shown here is derived from an EMBL/GenBank/DDBJ whole genome shotgun (WGS) entry which is preliminary data.</text>
</comment>
<feature type="transmembrane region" description="Helical" evidence="6">
    <location>
        <begin position="20"/>
        <end position="41"/>
    </location>
</feature>
<dbReference type="GO" id="GO:0022857">
    <property type="term" value="F:transmembrane transporter activity"/>
    <property type="evidence" value="ECO:0007669"/>
    <property type="project" value="TreeGrafter"/>
</dbReference>
<feature type="domain" description="ABC3 transporter permease C-terminal" evidence="7">
    <location>
        <begin position="289"/>
        <end position="405"/>
    </location>
</feature>
<evidence type="ECO:0000256" key="5">
    <source>
        <dbReference type="ARBA" id="ARBA00023136"/>
    </source>
</evidence>
<dbReference type="EMBL" id="JAHESF010000018">
    <property type="protein sequence ID" value="MBT1698824.1"/>
    <property type="molecule type" value="Genomic_DNA"/>
</dbReference>
<feature type="transmembrane region" description="Helical" evidence="6">
    <location>
        <begin position="283"/>
        <end position="303"/>
    </location>
</feature>
<dbReference type="InterPro" id="IPR025857">
    <property type="entry name" value="MacB_PCD"/>
</dbReference>
<dbReference type="GO" id="GO:0005886">
    <property type="term" value="C:plasma membrane"/>
    <property type="evidence" value="ECO:0007669"/>
    <property type="project" value="UniProtKB-SubCell"/>
</dbReference>
<feature type="domain" description="MacB-like periplasmic core" evidence="8">
    <location>
        <begin position="21"/>
        <end position="238"/>
    </location>
</feature>
<feature type="transmembrane region" description="Helical" evidence="6">
    <location>
        <begin position="725"/>
        <end position="742"/>
    </location>
</feature>
<dbReference type="Proteomes" id="UP001319200">
    <property type="component" value="Unassembled WGS sequence"/>
</dbReference>
<dbReference type="InterPro" id="IPR050250">
    <property type="entry name" value="Macrolide_Exporter_MacB"/>
</dbReference>
<evidence type="ECO:0000256" key="4">
    <source>
        <dbReference type="ARBA" id="ARBA00022989"/>
    </source>
</evidence>
<evidence type="ECO:0000259" key="8">
    <source>
        <dbReference type="Pfam" id="PF12704"/>
    </source>
</evidence>
<feature type="transmembrane region" description="Helical" evidence="6">
    <location>
        <begin position="422"/>
        <end position="446"/>
    </location>
</feature>
<evidence type="ECO:0000259" key="7">
    <source>
        <dbReference type="Pfam" id="PF02687"/>
    </source>
</evidence>
<comment type="subcellular location">
    <subcellularLocation>
        <location evidence="1">Cell membrane</location>
        <topology evidence="1">Multi-pass membrane protein</topology>
    </subcellularLocation>
</comment>
<evidence type="ECO:0000256" key="6">
    <source>
        <dbReference type="SAM" id="Phobius"/>
    </source>
</evidence>
<name>A0AAP2DNS0_9BACT</name>
<evidence type="ECO:0000256" key="3">
    <source>
        <dbReference type="ARBA" id="ARBA00022692"/>
    </source>
</evidence>
<evidence type="ECO:0000313" key="10">
    <source>
        <dbReference type="Proteomes" id="UP001319200"/>
    </source>
</evidence>
<dbReference type="Pfam" id="PF02687">
    <property type="entry name" value="FtsX"/>
    <property type="match status" value="2"/>
</dbReference>